<organism evidence="1 2">
    <name type="scientific">Geobacter hydrogenophilus</name>
    <dbReference type="NCBI Taxonomy" id="40983"/>
    <lineage>
        <taxon>Bacteria</taxon>
        <taxon>Pseudomonadati</taxon>
        <taxon>Thermodesulfobacteriota</taxon>
        <taxon>Desulfuromonadia</taxon>
        <taxon>Geobacterales</taxon>
        <taxon>Geobacteraceae</taxon>
        <taxon>Geobacter</taxon>
    </lineage>
</organism>
<gene>
    <name evidence="1" type="ORF">GHYDROH2_30940</name>
</gene>
<dbReference type="Proteomes" id="UP001144352">
    <property type="component" value="Unassembled WGS sequence"/>
</dbReference>
<evidence type="ECO:0000313" key="2">
    <source>
        <dbReference type="Proteomes" id="UP001144352"/>
    </source>
</evidence>
<keyword evidence="2" id="KW-1185">Reference proteome</keyword>
<protein>
    <submittedName>
        <fullName evidence="1">Uncharacterized protein</fullName>
    </submittedName>
</protein>
<sequence length="1268" mass="144703">MDFDEFIENAPFDPWTLMNMGVSLQPISGIFQELTSLKRQLEPFHPLKSASVVAGLLSDPAFHANTLRLELLIKLFVAYSRGNRHPSTGDLDWLLNRELGSSSFSLMEDPIEDVFISNVTTQYGNRRIFEGTWESSDFYLQRILNVIETLPDDQDTIQLLRQVHALLRVGDEIADRLGLERYCQGSGEDKGKIRVPSAARIRILKQAITFSCEDLTLLGVLPADLTPFMFQPSRRDALKDQEFGDNDLIRYPLVCDEENWVVLLPSAISVAIRQHVLMWMCSKGYQDSFDKQLVMEYRYFFREAPIFGSAVPKEIPLPSKKAENKVLLDVSREVDKGRYVHFLAVVDSISSYQSYGFLTPDHDPTEISNILESRINTTQDHFRKIPGFKKGLTLIIGCGYGRPTVFYPPSKSDDWMIEFVSAPDFQSLSWIPGASSLSLWKLIEHENFLNSHNVSIANANGLLNLYGWWVSSEHFIIHPDIYFPDDQTHTHIAIPTDCIADIRLKVRRGWDLHALPLPDGQFVRVQRTTGKSYFLDDKDKPQYAAIDAARSGQLLVAWVGDKNIWWLTAEHDKTSLSRDLIFQAWDAVSNWLELTVPVLEQYTPHSGSGILSITLDFNDAHQQQEKPIAESVLRASISVLCDKEENRIRISFRDPFFAGFRNPKNIAERTILYKLAEGYFSLISEAPEEQFVEEIINEIVPDDNARYLHFFEAIHFRDHIHFYDRAKKLFIDDAEVARSKLGLGWLVQDRNNGNRFTSAPETVAFLNSVVGAIWKRMRPCLHNLDRKDFITRALWYLEGVEADKKRWQRTIRAVLALRSNKESAKMVAMQRIARCNASELALRLLVEMAISECPLTGGNEVGKLDLTPLMSDILMIFHFGGCSDAINKGVMDPEVKIAPCGDVLTHTGFQEEVANPMGEHFESVRLDHEADQYEKNYEEFRPVPTVIGSFDADFLAAFEDEFGFSVDTLRLVRETFEDLAIEKESCVFVSSKSELLDHCRKTELTTVENTEKVLNTFCLWPRTKWDDAPKGFKRADLYPWRFGRQLSLVRRPLIQLDNTSNPQYVISPGLFGISIALTISRYFEAEIDTTQCKSTSMKRWIDEETNRSGLAFEKEVFEKMRSMGYEARHGAKVTALVNDSFDQDYGDVDVLAWKPNSNTLLVIECKNLRFAKTANEIAEQLNRFSGQVLQNGDRDNLLKHVDRCDVLRTRINDVVKTIGLSNQNISLQNVVCFSKPVPMQYVASRFPDVAFVTIDNVADILHEDIRCP</sequence>
<dbReference type="RefSeq" id="WP_214184442.1">
    <property type="nucleotide sequence ID" value="NZ_BSDS01000002.1"/>
</dbReference>
<evidence type="ECO:0000313" key="1">
    <source>
        <dbReference type="EMBL" id="GLI39593.1"/>
    </source>
</evidence>
<reference evidence="1" key="1">
    <citation type="submission" date="2022-12" db="EMBL/GenBank/DDBJ databases">
        <title>Reference genome sequencing for broad-spectrum identification of bacterial and archaeal isolates by mass spectrometry.</title>
        <authorList>
            <person name="Sekiguchi Y."/>
            <person name="Tourlousse D.M."/>
        </authorList>
    </citation>
    <scope>NUCLEOTIDE SEQUENCE</scope>
    <source>
        <strain evidence="1">H2</strain>
    </source>
</reference>
<proteinExistence type="predicted"/>
<dbReference type="EMBL" id="BSDS01000002">
    <property type="protein sequence ID" value="GLI39593.1"/>
    <property type="molecule type" value="Genomic_DNA"/>
</dbReference>
<dbReference type="AlphaFoldDB" id="A0A9W6G3F9"/>
<name>A0A9W6G3F9_9BACT</name>
<accession>A0A9W6G3F9</accession>
<comment type="caution">
    <text evidence="1">The sequence shown here is derived from an EMBL/GenBank/DDBJ whole genome shotgun (WGS) entry which is preliminary data.</text>
</comment>